<dbReference type="InterPro" id="IPR000524">
    <property type="entry name" value="Tscrpt_reg_HTH_GntR"/>
</dbReference>
<sequence length="229" mass="25656">MQEIPDHRRTDRIREALEEMIVEGRFADGERLDEVSLSKHFGVSRTPLREAFQALAGSGLVELRARRGTFVRFPSLEDVVEMFDVMAEIEALCGRYAARRMGPSDRIAMQVALRDCEKAAAENDIEAYYRANHEFHAAIYRASGNRFLAGEAERLHRRLKPFRRLQLRVRGRIQASLAEHGRIFDAIVAGDDAAVSAELRRHIAVQGDGFADLAAGYRATTGGKRTGAM</sequence>
<comment type="caution">
    <text evidence="5">The sequence shown here is derived from an EMBL/GenBank/DDBJ whole genome shotgun (WGS) entry which is preliminary data.</text>
</comment>
<dbReference type="Pfam" id="PF07729">
    <property type="entry name" value="FCD"/>
    <property type="match status" value="1"/>
</dbReference>
<evidence type="ECO:0000313" key="5">
    <source>
        <dbReference type="EMBL" id="MTH79897.1"/>
    </source>
</evidence>
<dbReference type="Proteomes" id="UP000478183">
    <property type="component" value="Unassembled WGS sequence"/>
</dbReference>
<dbReference type="RefSeq" id="WP_155097248.1">
    <property type="nucleotide sequence ID" value="NZ_WMIE01000022.1"/>
</dbReference>
<dbReference type="PANTHER" id="PTHR43537:SF49">
    <property type="entry name" value="TRANSCRIPTIONAL REGULATORY PROTEIN"/>
    <property type="match status" value="1"/>
</dbReference>
<keyword evidence="2" id="KW-0238">DNA-binding</keyword>
<keyword evidence="3" id="KW-0804">Transcription</keyword>
<dbReference type="SUPFAM" id="SSF48008">
    <property type="entry name" value="GntR ligand-binding domain-like"/>
    <property type="match status" value="1"/>
</dbReference>
<dbReference type="SMART" id="SM00895">
    <property type="entry name" value="FCD"/>
    <property type="match status" value="1"/>
</dbReference>
<dbReference type="InterPro" id="IPR036388">
    <property type="entry name" value="WH-like_DNA-bd_sf"/>
</dbReference>
<evidence type="ECO:0000256" key="3">
    <source>
        <dbReference type="ARBA" id="ARBA00023163"/>
    </source>
</evidence>
<evidence type="ECO:0000313" key="6">
    <source>
        <dbReference type="Proteomes" id="UP000478183"/>
    </source>
</evidence>
<keyword evidence="6" id="KW-1185">Reference proteome</keyword>
<name>A0A6L6JH61_9RHOB</name>
<accession>A0A6L6JH61</accession>
<dbReference type="OrthoDB" id="7620579at2"/>
<dbReference type="GO" id="GO:0003677">
    <property type="term" value="F:DNA binding"/>
    <property type="evidence" value="ECO:0007669"/>
    <property type="project" value="UniProtKB-KW"/>
</dbReference>
<evidence type="ECO:0000256" key="2">
    <source>
        <dbReference type="ARBA" id="ARBA00023125"/>
    </source>
</evidence>
<dbReference type="PROSITE" id="PS50949">
    <property type="entry name" value="HTH_GNTR"/>
    <property type="match status" value="1"/>
</dbReference>
<dbReference type="InterPro" id="IPR008920">
    <property type="entry name" value="TF_FadR/GntR_C"/>
</dbReference>
<proteinExistence type="predicted"/>
<gene>
    <name evidence="5" type="ORF">GL286_19500</name>
</gene>
<reference evidence="5 6" key="1">
    <citation type="submission" date="2019-11" db="EMBL/GenBank/DDBJ databases">
        <authorList>
            <person name="Dong K."/>
        </authorList>
    </citation>
    <scope>NUCLEOTIDE SEQUENCE [LARGE SCALE GENOMIC DNA]</scope>
    <source>
        <strain evidence="5 6">NBRC 111993</strain>
    </source>
</reference>
<protein>
    <submittedName>
        <fullName evidence="5">FCD domain-containing protein</fullName>
    </submittedName>
</protein>
<dbReference type="AlphaFoldDB" id="A0A6L6JH61"/>
<dbReference type="PANTHER" id="PTHR43537">
    <property type="entry name" value="TRANSCRIPTIONAL REGULATOR, GNTR FAMILY"/>
    <property type="match status" value="1"/>
</dbReference>
<dbReference type="InterPro" id="IPR036390">
    <property type="entry name" value="WH_DNA-bd_sf"/>
</dbReference>
<dbReference type="SUPFAM" id="SSF46785">
    <property type="entry name" value="Winged helix' DNA-binding domain"/>
    <property type="match status" value="1"/>
</dbReference>
<evidence type="ECO:0000256" key="1">
    <source>
        <dbReference type="ARBA" id="ARBA00023015"/>
    </source>
</evidence>
<feature type="domain" description="HTH gntR-type" evidence="4">
    <location>
        <begin position="7"/>
        <end position="74"/>
    </location>
</feature>
<dbReference type="GO" id="GO:0003700">
    <property type="term" value="F:DNA-binding transcription factor activity"/>
    <property type="evidence" value="ECO:0007669"/>
    <property type="project" value="InterPro"/>
</dbReference>
<evidence type="ECO:0000259" key="4">
    <source>
        <dbReference type="PROSITE" id="PS50949"/>
    </source>
</evidence>
<dbReference type="CDD" id="cd07377">
    <property type="entry name" value="WHTH_GntR"/>
    <property type="match status" value="1"/>
</dbReference>
<dbReference type="Gene3D" id="1.20.120.530">
    <property type="entry name" value="GntR ligand-binding domain-like"/>
    <property type="match status" value="1"/>
</dbReference>
<organism evidence="5 6">
    <name type="scientific">Paracoccus aestuariivivens</name>
    <dbReference type="NCBI Taxonomy" id="1820333"/>
    <lineage>
        <taxon>Bacteria</taxon>
        <taxon>Pseudomonadati</taxon>
        <taxon>Pseudomonadota</taxon>
        <taxon>Alphaproteobacteria</taxon>
        <taxon>Rhodobacterales</taxon>
        <taxon>Paracoccaceae</taxon>
        <taxon>Paracoccus</taxon>
    </lineage>
</organism>
<keyword evidence="1" id="KW-0805">Transcription regulation</keyword>
<dbReference type="Gene3D" id="1.10.10.10">
    <property type="entry name" value="Winged helix-like DNA-binding domain superfamily/Winged helix DNA-binding domain"/>
    <property type="match status" value="1"/>
</dbReference>
<dbReference type="EMBL" id="WMIE01000022">
    <property type="protein sequence ID" value="MTH79897.1"/>
    <property type="molecule type" value="Genomic_DNA"/>
</dbReference>
<dbReference type="Pfam" id="PF00392">
    <property type="entry name" value="GntR"/>
    <property type="match status" value="1"/>
</dbReference>
<dbReference type="SMART" id="SM00345">
    <property type="entry name" value="HTH_GNTR"/>
    <property type="match status" value="1"/>
</dbReference>
<dbReference type="InterPro" id="IPR011711">
    <property type="entry name" value="GntR_C"/>
</dbReference>